<dbReference type="GO" id="GO:0004722">
    <property type="term" value="F:protein serine/threonine phosphatase activity"/>
    <property type="evidence" value="ECO:0007669"/>
    <property type="project" value="TreeGrafter"/>
</dbReference>
<keyword evidence="4" id="KW-1185">Reference proteome</keyword>
<dbReference type="GO" id="GO:0005737">
    <property type="term" value="C:cytoplasm"/>
    <property type="evidence" value="ECO:0007669"/>
    <property type="project" value="TreeGrafter"/>
</dbReference>
<dbReference type="InterPro" id="IPR004843">
    <property type="entry name" value="Calcineurin-like_PHP"/>
</dbReference>
<dbReference type="EMBL" id="KN549922">
    <property type="protein sequence ID" value="KHJ95562.1"/>
    <property type="molecule type" value="Genomic_DNA"/>
</dbReference>
<dbReference type="SUPFAM" id="SSF56300">
    <property type="entry name" value="Metallo-dependent phosphatases"/>
    <property type="match status" value="1"/>
</dbReference>
<protein>
    <submittedName>
        <fullName evidence="3">Phosphoprotein phosphatase 1 domain protein</fullName>
    </submittedName>
</protein>
<dbReference type="PANTHER" id="PTHR11668">
    <property type="entry name" value="SERINE/THREONINE PROTEIN PHOSPHATASE"/>
    <property type="match status" value="1"/>
</dbReference>
<evidence type="ECO:0000313" key="3">
    <source>
        <dbReference type="EMBL" id="KHJ95562.1"/>
    </source>
</evidence>
<name>A0A0B1TIC3_OESDE</name>
<dbReference type="InterPro" id="IPR029052">
    <property type="entry name" value="Metallo-depent_PP-like"/>
</dbReference>
<dbReference type="PANTHER" id="PTHR11668:SF496">
    <property type="entry name" value="SERINE_THREONINE-PROTEIN PHOSPHATASE"/>
    <property type="match status" value="1"/>
</dbReference>
<sequence>MHGGLSPRIQTVAEIAALQKPLVTSDKHNVHIDLMWSDPHVDFWSFGPNIFRDPVGVGVGYVFGPIQIKRFVKKNKLMLIVRGHQPPMSGYERVGKYLLTLFSTAAYRVQNNIGNMGASLVIDEEGGMNIIRIQAGEQLKLKRQRYKMDKGDRYRDCGKPKLKRQQDAIDDRYD</sequence>
<proteinExistence type="predicted"/>
<feature type="domain" description="Calcineurin-like phosphoesterase" evidence="2">
    <location>
        <begin position="1"/>
        <end position="86"/>
    </location>
</feature>
<reference evidence="3 4" key="1">
    <citation type="submission" date="2014-03" db="EMBL/GenBank/DDBJ databases">
        <title>Draft genome of the hookworm Oesophagostomum dentatum.</title>
        <authorList>
            <person name="Mitreva M."/>
        </authorList>
    </citation>
    <scope>NUCLEOTIDE SEQUENCE [LARGE SCALE GENOMIC DNA]</scope>
    <source>
        <strain evidence="3 4">OD-Hann</strain>
    </source>
</reference>
<dbReference type="AlphaFoldDB" id="A0A0B1TIC3"/>
<accession>A0A0B1TIC3</accession>
<evidence type="ECO:0000313" key="4">
    <source>
        <dbReference type="Proteomes" id="UP000053660"/>
    </source>
</evidence>
<dbReference type="Pfam" id="PF00149">
    <property type="entry name" value="Metallophos"/>
    <property type="match status" value="1"/>
</dbReference>
<dbReference type="InterPro" id="IPR050341">
    <property type="entry name" value="PP1_catalytic_subunit"/>
</dbReference>
<organism evidence="3 4">
    <name type="scientific">Oesophagostomum dentatum</name>
    <name type="common">Nodular worm</name>
    <dbReference type="NCBI Taxonomy" id="61180"/>
    <lineage>
        <taxon>Eukaryota</taxon>
        <taxon>Metazoa</taxon>
        <taxon>Ecdysozoa</taxon>
        <taxon>Nematoda</taxon>
        <taxon>Chromadorea</taxon>
        <taxon>Rhabditida</taxon>
        <taxon>Rhabditina</taxon>
        <taxon>Rhabditomorpha</taxon>
        <taxon>Strongyloidea</taxon>
        <taxon>Strongylidae</taxon>
        <taxon>Oesophagostomum</taxon>
    </lineage>
</organism>
<gene>
    <name evidence="3" type="ORF">OESDEN_04487</name>
</gene>
<evidence type="ECO:0000259" key="2">
    <source>
        <dbReference type="Pfam" id="PF00149"/>
    </source>
</evidence>
<evidence type="ECO:0000256" key="1">
    <source>
        <dbReference type="SAM" id="MobiDB-lite"/>
    </source>
</evidence>
<dbReference type="Proteomes" id="UP000053660">
    <property type="component" value="Unassembled WGS sequence"/>
</dbReference>
<dbReference type="Gene3D" id="3.60.21.10">
    <property type="match status" value="1"/>
</dbReference>
<feature type="region of interest" description="Disordered" evidence="1">
    <location>
        <begin position="151"/>
        <end position="174"/>
    </location>
</feature>
<dbReference type="OrthoDB" id="5819495at2759"/>